<feature type="domain" description="Putative restriction endonuclease" evidence="1">
    <location>
        <begin position="9"/>
        <end position="166"/>
    </location>
</feature>
<evidence type="ECO:0000313" key="2">
    <source>
        <dbReference type="EMBL" id="KPD32104.1"/>
    </source>
</evidence>
<evidence type="ECO:0000259" key="1">
    <source>
        <dbReference type="Pfam" id="PF05685"/>
    </source>
</evidence>
<dbReference type="PANTHER" id="PTHR35400:SF1">
    <property type="entry name" value="SLR1083 PROTEIN"/>
    <property type="match status" value="1"/>
</dbReference>
<dbReference type="SUPFAM" id="SSF52980">
    <property type="entry name" value="Restriction endonuclease-like"/>
    <property type="match status" value="1"/>
</dbReference>
<name>A0A0N0ZPK3_THESC</name>
<proteinExistence type="predicted"/>
<protein>
    <recommendedName>
        <fullName evidence="1">Putative restriction endonuclease domain-containing protein</fullName>
    </recommendedName>
</protein>
<dbReference type="PANTHER" id="PTHR35400">
    <property type="entry name" value="SLR1083 PROTEIN"/>
    <property type="match status" value="1"/>
</dbReference>
<comment type="caution">
    <text evidence="2">The sequence shown here is derived from an EMBL/GenBank/DDBJ whole genome shotgun (WGS) entry which is preliminary data.</text>
</comment>
<dbReference type="CDD" id="cd06260">
    <property type="entry name" value="DUF820-like"/>
    <property type="match status" value="1"/>
</dbReference>
<dbReference type="InterPro" id="IPR011335">
    <property type="entry name" value="Restrct_endonuc-II-like"/>
</dbReference>
<dbReference type="Proteomes" id="UP000053099">
    <property type="component" value="Unassembled WGS sequence"/>
</dbReference>
<dbReference type="PATRIC" id="fig|37636.3.peg.228"/>
<sequence>MATRYRFGVEEFERLFQGVKHLELLEGEIYEMSPIGPRHVFAVAQLDKRLQALLGEEAVIAVQSPLRLSPDSEPEPDLQVLKPPLEQYSERLPEPQDVLLLIEVADTSLGHDRRKLALYAKAGIPEVWIVNLVENLLEVYRHPQEDHYRLREILFPGEAKAPLAFPHRPIPWS</sequence>
<dbReference type="Pfam" id="PF05685">
    <property type="entry name" value="Uma2"/>
    <property type="match status" value="1"/>
</dbReference>
<dbReference type="InterPro" id="IPR012296">
    <property type="entry name" value="Nuclease_put_TT1808"/>
</dbReference>
<accession>A0A0N0ZPK3</accession>
<dbReference type="Gene3D" id="3.90.1570.10">
    <property type="entry name" value="tt1808, chain A"/>
    <property type="match status" value="1"/>
</dbReference>
<dbReference type="EMBL" id="LJJR01000013">
    <property type="protein sequence ID" value="KPD32104.1"/>
    <property type="molecule type" value="Genomic_DNA"/>
</dbReference>
<reference evidence="2 3" key="1">
    <citation type="submission" date="2015-09" db="EMBL/GenBank/DDBJ databases">
        <title>Draft genome sequence of Thermus scotoductus strain K1 isolated from a geothermal spring in Nagorno-Karabakh, Armenia.</title>
        <authorList>
            <person name="Saghatelyan A."/>
            <person name="Poghosyan L."/>
            <person name="Panosyan H."/>
            <person name="Birkeland N.-K."/>
        </authorList>
    </citation>
    <scope>NUCLEOTIDE SEQUENCE [LARGE SCALE GENOMIC DNA]</scope>
    <source>
        <strain evidence="2 3">K1</strain>
    </source>
</reference>
<dbReference type="AlphaFoldDB" id="A0A0N0ZPK3"/>
<dbReference type="InterPro" id="IPR008538">
    <property type="entry name" value="Uma2"/>
</dbReference>
<evidence type="ECO:0000313" key="3">
    <source>
        <dbReference type="Proteomes" id="UP000053099"/>
    </source>
</evidence>
<gene>
    <name evidence="2" type="ORF">AN926_05855</name>
</gene>
<organism evidence="2 3">
    <name type="scientific">Thermus scotoductus</name>
    <dbReference type="NCBI Taxonomy" id="37636"/>
    <lineage>
        <taxon>Bacteria</taxon>
        <taxon>Thermotogati</taxon>
        <taxon>Deinococcota</taxon>
        <taxon>Deinococci</taxon>
        <taxon>Thermales</taxon>
        <taxon>Thermaceae</taxon>
        <taxon>Thermus</taxon>
    </lineage>
</organism>